<dbReference type="EMBL" id="BAAAHC010000007">
    <property type="protein sequence ID" value="GAA0516086.1"/>
    <property type="molecule type" value="Genomic_DNA"/>
</dbReference>
<evidence type="ECO:0000313" key="1">
    <source>
        <dbReference type="EMBL" id="GAA0516086.1"/>
    </source>
</evidence>
<keyword evidence="4" id="KW-1185">Reference proteome</keyword>
<reference evidence="1 4" key="2">
    <citation type="journal article" date="2019" name="Int. J. Syst. Evol. Microbiol.">
        <title>The Global Catalogue of Microorganisms (GCM) 10K type strain sequencing project: providing services to taxonomists for standard genome sequencing and annotation.</title>
        <authorList>
            <consortium name="The Broad Institute Genomics Platform"/>
            <consortium name="The Broad Institute Genome Sequencing Center for Infectious Disease"/>
            <person name="Wu L."/>
            <person name="Ma J."/>
        </authorList>
    </citation>
    <scope>NUCLEOTIDE SEQUENCE [LARGE SCALE GENOMIC DNA]</scope>
    <source>
        <strain evidence="1 4">JCM 10664</strain>
    </source>
</reference>
<accession>A0A917KBI5</accession>
<sequence>MSSTAAPLFADTTTDSGEHAEIWIDHHRVAHERNPHRYSWTWCDSRIVGSDAPTHARLISVVGCRACVIARLHANAA</sequence>
<dbReference type="EMBL" id="BMMT01000023">
    <property type="protein sequence ID" value="GGJ05002.1"/>
    <property type="molecule type" value="Genomic_DNA"/>
</dbReference>
<reference evidence="2 3" key="1">
    <citation type="journal article" date="2014" name="Int. J. Syst. Evol. Microbiol.">
        <title>Complete genome sequence of Corynebacterium casei LMG S-19264T (=DSM 44701T), isolated from a smear-ripened cheese.</title>
        <authorList>
            <consortium name="US DOE Joint Genome Institute (JGI-PGF)"/>
            <person name="Walter F."/>
            <person name="Albersmeier A."/>
            <person name="Kalinowski J."/>
            <person name="Ruckert C."/>
        </authorList>
    </citation>
    <scope>NUCLEOTIDE SEQUENCE [LARGE SCALE GENOMIC DNA]</scope>
    <source>
        <strain evidence="2 3">CGMCC 4.7206</strain>
    </source>
</reference>
<comment type="caution">
    <text evidence="2">The sequence shown here is derived from an EMBL/GenBank/DDBJ whole genome shotgun (WGS) entry which is preliminary data.</text>
</comment>
<dbReference type="RefSeq" id="WP_188991410.1">
    <property type="nucleotide sequence ID" value="NZ_BAAAHC010000007.1"/>
</dbReference>
<evidence type="ECO:0000313" key="2">
    <source>
        <dbReference type="EMBL" id="GGJ05002.1"/>
    </source>
</evidence>
<gene>
    <name evidence="1" type="ORF">GCM10009545_17730</name>
    <name evidence="2" type="ORF">GCM10011581_47600</name>
</gene>
<evidence type="ECO:0000313" key="3">
    <source>
        <dbReference type="Proteomes" id="UP000597989"/>
    </source>
</evidence>
<organism evidence="2 3">
    <name type="scientific">Saccharopolyspora thermophila</name>
    <dbReference type="NCBI Taxonomy" id="89367"/>
    <lineage>
        <taxon>Bacteria</taxon>
        <taxon>Bacillati</taxon>
        <taxon>Actinomycetota</taxon>
        <taxon>Actinomycetes</taxon>
        <taxon>Pseudonocardiales</taxon>
        <taxon>Pseudonocardiaceae</taxon>
        <taxon>Saccharopolyspora</taxon>
    </lineage>
</organism>
<dbReference type="Proteomes" id="UP000597989">
    <property type="component" value="Unassembled WGS sequence"/>
</dbReference>
<proteinExistence type="predicted"/>
<protein>
    <submittedName>
        <fullName evidence="2">Uncharacterized protein</fullName>
    </submittedName>
</protein>
<dbReference type="Proteomes" id="UP001500220">
    <property type="component" value="Unassembled WGS sequence"/>
</dbReference>
<reference evidence="2" key="3">
    <citation type="submission" date="2020-09" db="EMBL/GenBank/DDBJ databases">
        <authorList>
            <person name="Sun Q."/>
            <person name="Zhou Y."/>
        </authorList>
    </citation>
    <scope>NUCLEOTIDE SEQUENCE</scope>
    <source>
        <strain evidence="2">CGMCC 4.7206</strain>
    </source>
</reference>
<dbReference type="AlphaFoldDB" id="A0A917KBI5"/>
<evidence type="ECO:0000313" key="4">
    <source>
        <dbReference type="Proteomes" id="UP001500220"/>
    </source>
</evidence>
<name>A0A917KBI5_9PSEU</name>
<reference evidence="1" key="4">
    <citation type="submission" date="2023-12" db="EMBL/GenBank/DDBJ databases">
        <authorList>
            <person name="Sun Q."/>
            <person name="Inoue M."/>
        </authorList>
    </citation>
    <scope>NUCLEOTIDE SEQUENCE</scope>
    <source>
        <strain evidence="1">JCM 10664</strain>
    </source>
</reference>